<evidence type="ECO:0000313" key="4">
    <source>
        <dbReference type="EMBL" id="KAG0672180.1"/>
    </source>
</evidence>
<evidence type="ECO:0000256" key="2">
    <source>
        <dbReference type="SAM" id="Phobius"/>
    </source>
</evidence>
<comment type="caution">
    <text evidence="4">The sequence shown here is derived from an EMBL/GenBank/DDBJ whole genome shotgun (WGS) entry which is preliminary data.</text>
</comment>
<dbReference type="Proteomes" id="UP000750334">
    <property type="component" value="Unassembled WGS sequence"/>
</dbReference>
<gene>
    <name evidence="4" type="ORF">C6P45_003655</name>
</gene>
<protein>
    <submittedName>
        <fullName evidence="4">Uncharacterized protein</fullName>
    </submittedName>
</protein>
<feature type="transmembrane region" description="Helical" evidence="2">
    <location>
        <begin position="61"/>
        <end position="81"/>
    </location>
</feature>
<keyword evidence="2" id="KW-0472">Membrane</keyword>
<feature type="region of interest" description="Disordered" evidence="1">
    <location>
        <begin position="217"/>
        <end position="245"/>
    </location>
</feature>
<feature type="signal peptide" evidence="3">
    <location>
        <begin position="1"/>
        <end position="20"/>
    </location>
</feature>
<organism evidence="4 5">
    <name type="scientific">Maudiozyma exigua</name>
    <name type="common">Yeast</name>
    <name type="synonym">Kazachstania exigua</name>
    <dbReference type="NCBI Taxonomy" id="34358"/>
    <lineage>
        <taxon>Eukaryota</taxon>
        <taxon>Fungi</taxon>
        <taxon>Dikarya</taxon>
        <taxon>Ascomycota</taxon>
        <taxon>Saccharomycotina</taxon>
        <taxon>Saccharomycetes</taxon>
        <taxon>Saccharomycetales</taxon>
        <taxon>Saccharomycetaceae</taxon>
        <taxon>Maudiozyma</taxon>
    </lineage>
</organism>
<feature type="transmembrane region" description="Helical" evidence="2">
    <location>
        <begin position="30"/>
        <end position="54"/>
    </location>
</feature>
<dbReference type="EMBL" id="PUHR01000004">
    <property type="protein sequence ID" value="KAG0672180.1"/>
    <property type="molecule type" value="Genomic_DNA"/>
</dbReference>
<evidence type="ECO:0000313" key="5">
    <source>
        <dbReference type="Proteomes" id="UP000750334"/>
    </source>
</evidence>
<feature type="region of interest" description="Disordered" evidence="1">
    <location>
        <begin position="707"/>
        <end position="736"/>
    </location>
</feature>
<proteinExistence type="predicted"/>
<evidence type="ECO:0000256" key="1">
    <source>
        <dbReference type="SAM" id="MobiDB-lite"/>
    </source>
</evidence>
<keyword evidence="2" id="KW-0812">Transmembrane</keyword>
<reference evidence="4 5" key="1">
    <citation type="submission" date="2020-11" db="EMBL/GenBank/DDBJ databases">
        <title>Kefir isolates.</title>
        <authorList>
            <person name="Marcisauskas S."/>
            <person name="Kim Y."/>
            <person name="Blasche S."/>
        </authorList>
    </citation>
    <scope>NUCLEOTIDE SEQUENCE [LARGE SCALE GENOMIC DNA]</scope>
    <source>
        <strain evidence="4 5">OG2</strain>
    </source>
</reference>
<feature type="compositionally biased region" description="Low complexity" evidence="1">
    <location>
        <begin position="715"/>
        <end position="729"/>
    </location>
</feature>
<feature type="transmembrane region" description="Helical" evidence="2">
    <location>
        <begin position="101"/>
        <end position="120"/>
    </location>
</feature>
<sequence length="826" mass="93164">MLELVAFLSLAVSLATGSLAISLASLFDENRAILIIIACSSVIYAFTVLIRLLLFLPFNKYIVRTMNIFFQILTLACSVQYFNEKTKHIQSTKKIDQHLTIAFQVVLLFSLFFNGVFTGCDDFVKKTISESESLRQIDDEKKMQSLDVEASLDDRFIPLKNSTQTLTPDMASGFVAPENRANWVINELCRIKPSDDVSNSSVVRHQLTPIKFSYRSRSSTSNSVQKKPSLKFKSPSFSLSSPFKNRNNQQKLNQLNHSPNNKMNLNSKYVTKLSTISDLPKSFLNMLSNASSTEVNKYERPISTVIEPVHLRNQSSMSHGNYMQPTVQMKCERDAIERMDHTLLPSFLNIPSGVAIDETSPSIKTEVTRPISPLIVQHQSSYKEPIDFHSESSQVTPSIEHDDTQISHEHSLDVMEQTELADISEVPGEYFQNDSYGIEEPVHVELPKNVTLDMWEKDGEKYLERAEGIQKERVVSKNLLSVELENSNKINTDYTPFSPTLKRKNNFIFPLKQIDESPQILQEPKIPQNDNVSTSDAVSELDQYLKELSIAEEDPGYLLEESFRNDYSTSIMMENSYRELNDAANNHSPTKSLVSIISSGSVKHQKSLSGVNNLLHMSTSHVKSNSQISFRFPGNNNNIISASTQSSPIKSNSFKRFSKKLSITNLNDTHSHSRSNDHPFDLHNIYPREHTRGGSVDFSYLHSLQNQHSPSKSVSTANSAANSSRRNSTLYEPTSRNVSRLLQNRYMDNTYLVNSEDMFNVTLKQGTELSLTPAEPTSDESAIDSQESGPTYPEGLVGEYDREKWNTLKNLHLINSNGEIASETEV</sequence>
<feature type="region of interest" description="Disordered" evidence="1">
    <location>
        <begin position="771"/>
        <end position="796"/>
    </location>
</feature>
<keyword evidence="3" id="KW-0732">Signal</keyword>
<keyword evidence="5" id="KW-1185">Reference proteome</keyword>
<evidence type="ECO:0000256" key="3">
    <source>
        <dbReference type="SAM" id="SignalP"/>
    </source>
</evidence>
<keyword evidence="2" id="KW-1133">Transmembrane helix</keyword>
<dbReference type="AlphaFoldDB" id="A0A9P6WFB8"/>
<name>A0A9P6WFB8_MAUEX</name>
<feature type="chain" id="PRO_5040189649" evidence="3">
    <location>
        <begin position="21"/>
        <end position="826"/>
    </location>
</feature>
<accession>A0A9P6WFB8</accession>
<dbReference type="OrthoDB" id="4068368at2759"/>